<accession>A0A182YKB3</accession>
<evidence type="ECO:0000259" key="13">
    <source>
        <dbReference type="Pfam" id="PF24902"/>
    </source>
</evidence>
<evidence type="ECO:0000313" key="16">
    <source>
        <dbReference type="EnsemblMetazoa" id="ASTEI08899-PA"/>
    </source>
</evidence>
<reference evidence="16" key="2">
    <citation type="submission" date="2020-05" db="UniProtKB">
        <authorList>
            <consortium name="EnsemblMetazoa"/>
        </authorList>
    </citation>
    <scope>IDENTIFICATION</scope>
    <source>
        <strain evidence="16">Indian</strain>
    </source>
</reference>
<dbReference type="InterPro" id="IPR008964">
    <property type="entry name" value="Invasin/intimin_cell_adhesion"/>
</dbReference>
<keyword evidence="5" id="KW-1133">Transmembrane helix</keyword>
<dbReference type="InterPro" id="IPR055099">
    <property type="entry name" value="Ig_NUP210_7th"/>
</dbReference>
<evidence type="ECO:0000259" key="12">
    <source>
        <dbReference type="Pfam" id="PF22969"/>
    </source>
</evidence>
<evidence type="ECO:0000256" key="6">
    <source>
        <dbReference type="ARBA" id="ARBA00023136"/>
    </source>
</evidence>
<evidence type="ECO:0000256" key="3">
    <source>
        <dbReference type="ARBA" id="ARBA00022692"/>
    </source>
</evidence>
<dbReference type="STRING" id="30069.A0A182YKB3"/>
<evidence type="ECO:0000259" key="9">
    <source>
        <dbReference type="Pfam" id="PF22962"/>
    </source>
</evidence>
<dbReference type="VEuPathDB" id="VectorBase:ASTE000618"/>
<evidence type="ECO:0008006" key="18">
    <source>
        <dbReference type="Google" id="ProtNLM"/>
    </source>
</evidence>
<evidence type="ECO:0000259" key="10">
    <source>
        <dbReference type="Pfam" id="PF22963"/>
    </source>
</evidence>
<feature type="domain" description="NUP210 Ig-like" evidence="13">
    <location>
        <begin position="930"/>
        <end position="995"/>
    </location>
</feature>
<dbReference type="InterPro" id="IPR058779">
    <property type="entry name" value="Ig_NUP210_13th"/>
</dbReference>
<sequence length="1933" mass="212993">MKSSWLGLTLAVVVLCTTTRLASATKLNYPRVLLPIFDHISVNFTLEVVEKGCFKWTSSRLDLIQITPSYDDIDEDCSYRVVVTVINKEKRRNTAIVLAEDLVTGEVLRCDVILDVIDQLGVLTTTRELYLEEAPETFELWAQDAQGNAFTTLEGIEFHWQIASHRSHDSRHGGAGDSSWSQVLRFLTFSESKFHVVPRPIERLEVAGVQGYMVLLEGINTGSARVTARLPHAEYSHVPPVDVNIMVLANLILDPSDVYILPGDTIEFKVLQLKQGKLHEIALNSQYYLEIEDATFASMSGNAAKGVQVGRTFVLLRDRNVPHDTNAVNDEANSKATLPKASLTVVDPMKLTINLLPHYNWVTVEGENHEIALNLFTHDDHQITLGAKYKIKSTFDESLFYPIRVTSNGSSIFGETIATGSSPVTGKFEKLSAKAEMIVYKRLAIDPPEVILSFDPNLRRQKLQFTATGGDGAYSWSSQDANVVAISQTGLAEARLDQIKGVNDMATDTEMAKVTQVKVAMSRNVRIYVTAQVMFLPPIKLEVVRYNFETALKDYVRLHVGLWARYNGTLKPFTSCDNLHFELEFSNPIFMSETFSSVNGESEEPLANGACRILYLRSTMVGQTSLKITYRYFDKLLSDQVNLNVFEQLAIENPVENEVVLPIGASRNLFYYNGPEHIFNSEAELQRQLVYDQKALEVTPLGSGFSKDKHILRALCKKLGDYELKLEVFNTLNAPNVVPYVTEFVTKVYCVKPRFVNLITTDKVKAGCPLERRNSMMHVKTADNSERMTIDIEVLDVQNRKLANISSLLLEWSFTSVDTQPSSGSSTGAGETALVLNYDYKTEVERLEGVEIPGRDYLQLNLPRELEANLKVKTIVADYRAEVLKRYAIKPESPPFGVQKKAGSALVKPVIENELNFVSVNRTLLPYDRLTLFLTTDAVERIRVAQGSGFYDIKASEPGIVSVQFDGTTRQIVISPRKIGEVKLEIADQCLSTEASFLHVSVVTVGRITVLSPDRVEKTKKIEAIVRLYDSNDRLLEVKRDRLELYDLRTEIYNPTVLNLALGSQSQLGVGEIRYIVTGMELGETKFSVSSGSGKEMVTSGPATVQVFPPLMLLPRNATILVGSTLQIYSKGGPAPDTNIIYSVQNADIIDVEANVASGLKIGRSKVTGRCVGVNPTTGAQIVFSEDSIIIQVIPLDAIELRTPLKRIQAGATMPAYVWAAPNISPLVLGTVQNVQIRWSTDHGDVLDVRGVFQDVGVEYRARDAIAMRVKALAPGRATLHVTLVTPSGVKLSAKTDVTVFRMLELVAPKAIRYDSILLPLRATIQLKSNLDDAVYHLDSETSSSGVLQVTRDGLVKSGDATGRVQVVASSQDQSLTIPLEVKPVHYIMASLQPGTVKLRRIEHSIPQGFSLSLKVSLHDSLGNEFSHGLEDVSALKQKLSKRGNVLISTGSNYTVALELIRETSDMLVVALRDQTGVKFGEDFLKLVVGEESSGLAFPARGVFAVGDVVCFSSPLLSSDARWSSSDESLVKIDPKTGVAQVLGTSARSGGGSSEDVVTIRHGDRRNGGISFSVDVLEADRIEFFKSYDIFNGNSYRGHLVIKNHLQMDKLVNVIAMNVSTCREQVERSFGNLFHCKLTVRQGTPDLLKHFKALPGYDPTIGAYSCNIELLTTLDDVANVIKTNEYTLELEVRLTASGLTDTSTLKMVPAVRIEPEAIAVDQISKQSLMIAGLDRVLQKVEVTSSDPAALAIRQQQKQPGLLEYRLELLSTYREEWADSLAVLIHSPLTLQNVRVPINSPTVPRKCATQPFTSTPDLLVNYMSNFGLLISAVTVLAATVWVIVFCFPQRQKTAANGNVHSPFKNEHNLSSYDNRISGSPFASPLEKRGSNLQSSSPFAGGGSPGSHHSFGGSQASNDREIIPNAAMIRNGSRC</sequence>
<evidence type="ECO:0000256" key="7">
    <source>
        <dbReference type="ARBA" id="ARBA00023180"/>
    </source>
</evidence>
<dbReference type="Pfam" id="PF22967">
    <property type="entry name" value="Ig_NUP210_1st"/>
    <property type="match status" value="1"/>
</dbReference>
<feature type="domain" description="NUP210 Ig-like" evidence="11">
    <location>
        <begin position="25"/>
        <end position="115"/>
    </location>
</feature>
<dbReference type="Proteomes" id="UP000076408">
    <property type="component" value="Unassembled WGS sequence"/>
</dbReference>
<dbReference type="InterPro" id="IPR055096">
    <property type="entry name" value="Ig_NUP210_1st"/>
</dbReference>
<dbReference type="EnsemblMetazoa" id="ASTEI08899-RA">
    <property type="protein sequence ID" value="ASTEI08899-PA"/>
    <property type="gene ID" value="ASTEI08899"/>
</dbReference>
<dbReference type="PANTHER" id="PTHR23019:SF0">
    <property type="entry name" value="NUCLEAR PORE MEMBRANE GLYCOPROTEIN 210"/>
    <property type="match status" value="1"/>
</dbReference>
<comment type="similarity">
    <text evidence="2">Belongs to the NUP210 family.</text>
</comment>
<dbReference type="InterPro" id="IPR056899">
    <property type="entry name" value="Ig_NUP210_9th"/>
</dbReference>
<keyword evidence="7" id="KW-0325">Glycoprotein</keyword>
<dbReference type="Pfam" id="PF26182">
    <property type="entry name" value="Ig_NUP210_5th"/>
    <property type="match status" value="1"/>
</dbReference>
<organism evidence="16 17">
    <name type="scientific">Anopheles stephensi</name>
    <name type="common">Indo-Pakistan malaria mosquito</name>
    <dbReference type="NCBI Taxonomy" id="30069"/>
    <lineage>
        <taxon>Eukaryota</taxon>
        <taxon>Metazoa</taxon>
        <taxon>Ecdysozoa</taxon>
        <taxon>Arthropoda</taxon>
        <taxon>Hexapoda</taxon>
        <taxon>Insecta</taxon>
        <taxon>Pterygota</taxon>
        <taxon>Neoptera</taxon>
        <taxon>Endopterygota</taxon>
        <taxon>Diptera</taxon>
        <taxon>Nematocera</taxon>
        <taxon>Culicoidea</taxon>
        <taxon>Culicidae</taxon>
        <taxon>Anophelinae</taxon>
        <taxon>Anopheles</taxon>
    </lineage>
</organism>
<dbReference type="Pfam" id="PF24902">
    <property type="entry name" value="Ig_NUP210_9th"/>
    <property type="match status" value="1"/>
</dbReference>
<feature type="domain" description="NUP210 Ig-like" evidence="15">
    <location>
        <begin position="1196"/>
        <end position="1289"/>
    </location>
</feature>
<keyword evidence="6" id="KW-0472">Membrane</keyword>
<dbReference type="InterPro" id="IPR055098">
    <property type="entry name" value="Ig_NUP210_3rd"/>
</dbReference>
<dbReference type="InterPro" id="IPR057586">
    <property type="entry name" value="Ig_NUP210_16th"/>
</dbReference>
<protein>
    <recommendedName>
        <fullName evidence="18">Nuclear pore membrane glycoprotein 210</fullName>
    </recommendedName>
</protein>
<evidence type="ECO:0000259" key="11">
    <source>
        <dbReference type="Pfam" id="PF22967"/>
    </source>
</evidence>
<feature type="domain" description="NUP210 Ig-like" evidence="9">
    <location>
        <begin position="656"/>
        <end position="750"/>
    </location>
</feature>
<comment type="subcellular location">
    <subcellularLocation>
        <location evidence="1">Nucleus membrane</location>
        <topology evidence="1">Single-pass membrane protein</topology>
    </subcellularLocation>
</comment>
<evidence type="ECO:0000313" key="17">
    <source>
        <dbReference type="Proteomes" id="UP000076408"/>
    </source>
</evidence>
<feature type="domain" description="NUP210 Ig-like" evidence="12">
    <location>
        <begin position="124"/>
        <end position="240"/>
    </location>
</feature>
<dbReference type="OMA" id="HNMYEGT"/>
<keyword evidence="4" id="KW-0732">Signal</keyword>
<dbReference type="Pfam" id="PF22969">
    <property type="entry name" value="Ig_NUP210_2nd"/>
    <property type="match status" value="1"/>
</dbReference>
<dbReference type="GO" id="GO:0031965">
    <property type="term" value="C:nuclear membrane"/>
    <property type="evidence" value="ECO:0007669"/>
    <property type="project" value="UniProtKB-SubCell"/>
</dbReference>
<evidence type="ECO:0000259" key="14">
    <source>
        <dbReference type="Pfam" id="PF25354"/>
    </source>
</evidence>
<keyword evidence="17" id="KW-1185">Reference proteome</keyword>
<evidence type="ECO:0000259" key="15">
    <source>
        <dbReference type="Pfam" id="PF26181"/>
    </source>
</evidence>
<dbReference type="Pfam" id="PF25354">
    <property type="entry name" value="Ig_NUP210_16th"/>
    <property type="match status" value="1"/>
</dbReference>
<dbReference type="GO" id="GO:0005643">
    <property type="term" value="C:nuclear pore"/>
    <property type="evidence" value="ECO:0007669"/>
    <property type="project" value="TreeGrafter"/>
</dbReference>
<reference evidence="17" key="1">
    <citation type="journal article" date="2014" name="Genome Biol.">
        <title>Genome analysis of a major urban malaria vector mosquito, Anopheles stephensi.</title>
        <authorList>
            <person name="Jiang X."/>
            <person name="Peery A."/>
            <person name="Hall A.B."/>
            <person name="Sharma A."/>
            <person name="Chen X.G."/>
            <person name="Waterhouse R.M."/>
            <person name="Komissarov A."/>
            <person name="Riehle M.M."/>
            <person name="Shouche Y."/>
            <person name="Sharakhova M.V."/>
            <person name="Lawson D."/>
            <person name="Pakpour N."/>
            <person name="Arensburger P."/>
            <person name="Davidson V.L."/>
            <person name="Eiglmeier K."/>
            <person name="Emrich S."/>
            <person name="George P."/>
            <person name="Kennedy R.C."/>
            <person name="Mane S.P."/>
            <person name="Maslen G."/>
            <person name="Oringanje C."/>
            <person name="Qi Y."/>
            <person name="Settlage R."/>
            <person name="Tojo M."/>
            <person name="Tubio J.M."/>
            <person name="Unger M.F."/>
            <person name="Wang B."/>
            <person name="Vernick K.D."/>
            <person name="Ribeiro J.M."/>
            <person name="James A.A."/>
            <person name="Michel K."/>
            <person name="Riehle M.A."/>
            <person name="Luckhart S."/>
            <person name="Sharakhov I.V."/>
            <person name="Tu Z."/>
        </authorList>
    </citation>
    <scope>NUCLEOTIDE SEQUENCE [LARGE SCALE GENOMIC DNA]</scope>
    <source>
        <strain evidence="17">Indian</strain>
    </source>
</reference>
<dbReference type="SUPFAM" id="SSF49373">
    <property type="entry name" value="Invasin/intimin cell-adhesion fragments"/>
    <property type="match status" value="1"/>
</dbReference>
<dbReference type="InterPro" id="IPR055097">
    <property type="entry name" value="Ig_NUP210_2nd"/>
</dbReference>
<keyword evidence="3" id="KW-0812">Transmembrane</keyword>
<dbReference type="InterPro" id="IPR045197">
    <property type="entry name" value="NUP210-like"/>
</dbReference>
<dbReference type="VEuPathDB" id="VectorBase:ASTEI20_044766"/>
<dbReference type="VEuPathDB" id="VectorBase:ASTEI08899"/>
<dbReference type="Pfam" id="PF26181">
    <property type="entry name" value="Ig_NUP210_13th"/>
    <property type="match status" value="1"/>
</dbReference>
<dbReference type="Pfam" id="PF22962">
    <property type="entry name" value="Ig_NUP210_7th"/>
    <property type="match status" value="1"/>
</dbReference>
<evidence type="ECO:0000256" key="5">
    <source>
        <dbReference type="ARBA" id="ARBA00022989"/>
    </source>
</evidence>
<feature type="domain" description="NUP210 Ig-like" evidence="14">
    <location>
        <begin position="1504"/>
        <end position="1541"/>
    </location>
</feature>
<dbReference type="Pfam" id="PF22963">
    <property type="entry name" value="Ig_NUP210_3rd"/>
    <property type="match status" value="1"/>
</dbReference>
<feature type="domain" description="NUP210 Ig-like" evidence="10">
    <location>
        <begin position="249"/>
        <end position="347"/>
    </location>
</feature>
<dbReference type="PANTHER" id="PTHR23019">
    <property type="entry name" value="NUCLEAR PORE MEMBRANE GLYCOPROTEIN GP210-RELATED"/>
    <property type="match status" value="1"/>
</dbReference>
<evidence type="ECO:0000256" key="4">
    <source>
        <dbReference type="ARBA" id="ARBA00022729"/>
    </source>
</evidence>
<proteinExistence type="inferred from homology"/>
<name>A0A182YKB3_ANOST</name>
<evidence type="ECO:0000256" key="2">
    <source>
        <dbReference type="ARBA" id="ARBA00007313"/>
    </source>
</evidence>
<evidence type="ECO:0000256" key="8">
    <source>
        <dbReference type="ARBA" id="ARBA00023242"/>
    </source>
</evidence>
<keyword evidence="8" id="KW-0539">Nucleus</keyword>
<evidence type="ECO:0000256" key="1">
    <source>
        <dbReference type="ARBA" id="ARBA00004590"/>
    </source>
</evidence>